<dbReference type="Proteomes" id="UP000467322">
    <property type="component" value="Unassembled WGS sequence"/>
</dbReference>
<evidence type="ECO:0000256" key="4">
    <source>
        <dbReference type="ARBA" id="ARBA00022989"/>
    </source>
</evidence>
<keyword evidence="8" id="KW-1185">Reference proteome</keyword>
<keyword evidence="4 6" id="KW-1133">Transmembrane helix</keyword>
<keyword evidence="3 6" id="KW-0812">Transmembrane</keyword>
<feature type="transmembrane region" description="Helical" evidence="6">
    <location>
        <begin position="102"/>
        <end position="120"/>
    </location>
</feature>
<proteinExistence type="predicted"/>
<dbReference type="InterPro" id="IPR050833">
    <property type="entry name" value="Poly_Biosynth_Transport"/>
</dbReference>
<comment type="subcellular location">
    <subcellularLocation>
        <location evidence="1">Cell membrane</location>
        <topology evidence="1">Multi-pass membrane protein</topology>
    </subcellularLocation>
</comment>
<evidence type="ECO:0000313" key="7">
    <source>
        <dbReference type="EMBL" id="MZR14194.1"/>
    </source>
</evidence>
<evidence type="ECO:0008006" key="9">
    <source>
        <dbReference type="Google" id="ProtNLM"/>
    </source>
</evidence>
<comment type="caution">
    <text evidence="7">The sequence shown here is derived from an EMBL/GenBank/DDBJ whole genome shotgun (WGS) entry which is preliminary data.</text>
</comment>
<gene>
    <name evidence="7" type="ORF">GQE99_14320</name>
</gene>
<evidence type="ECO:0000256" key="2">
    <source>
        <dbReference type="ARBA" id="ARBA00022475"/>
    </source>
</evidence>
<feature type="transmembrane region" description="Helical" evidence="6">
    <location>
        <begin position="132"/>
        <end position="154"/>
    </location>
</feature>
<organism evidence="7 8">
    <name type="scientific">Maritimibacter harenae</name>
    <dbReference type="NCBI Taxonomy" id="2606218"/>
    <lineage>
        <taxon>Bacteria</taxon>
        <taxon>Pseudomonadati</taxon>
        <taxon>Pseudomonadota</taxon>
        <taxon>Alphaproteobacteria</taxon>
        <taxon>Rhodobacterales</taxon>
        <taxon>Roseobacteraceae</taxon>
        <taxon>Maritimibacter</taxon>
    </lineage>
</organism>
<dbReference type="RefSeq" id="WP_161352308.1">
    <property type="nucleotide sequence ID" value="NZ_WTUX01000017.1"/>
</dbReference>
<evidence type="ECO:0000256" key="5">
    <source>
        <dbReference type="ARBA" id="ARBA00023136"/>
    </source>
</evidence>
<feature type="transmembrane region" description="Helical" evidence="6">
    <location>
        <begin position="174"/>
        <end position="202"/>
    </location>
</feature>
<feature type="transmembrane region" description="Helical" evidence="6">
    <location>
        <begin position="379"/>
        <end position="396"/>
    </location>
</feature>
<evidence type="ECO:0000256" key="6">
    <source>
        <dbReference type="SAM" id="Phobius"/>
    </source>
</evidence>
<evidence type="ECO:0000313" key="8">
    <source>
        <dbReference type="Proteomes" id="UP000467322"/>
    </source>
</evidence>
<protein>
    <recommendedName>
        <fullName evidence="9">Membrane protein involved in the export of O-antigen and teichoic acid</fullName>
    </recommendedName>
</protein>
<reference evidence="7 8" key="1">
    <citation type="submission" date="2019-12" db="EMBL/GenBank/DDBJ databases">
        <title>Maritimibacter sp. nov. sp. isolated from sea sand.</title>
        <authorList>
            <person name="Kim J."/>
            <person name="Jeong S.E."/>
            <person name="Jung H.S."/>
            <person name="Jeon C.O."/>
        </authorList>
    </citation>
    <scope>NUCLEOTIDE SEQUENCE [LARGE SCALE GENOMIC DNA]</scope>
    <source>
        <strain evidence="7 8">DP07</strain>
    </source>
</reference>
<feature type="transmembrane region" description="Helical" evidence="6">
    <location>
        <begin position="353"/>
        <end position="372"/>
    </location>
</feature>
<feature type="transmembrane region" description="Helical" evidence="6">
    <location>
        <begin position="441"/>
        <end position="460"/>
    </location>
</feature>
<keyword evidence="5 6" id="KW-0472">Membrane</keyword>
<dbReference type="AlphaFoldDB" id="A0A845MAE1"/>
<dbReference type="PANTHER" id="PTHR30250:SF26">
    <property type="entry name" value="PSMA PROTEIN"/>
    <property type="match status" value="1"/>
</dbReference>
<keyword evidence="2" id="KW-1003">Cell membrane</keyword>
<sequence>MIAIRMARRIWHAPGLMWGASIVTRLAGLALLLPVALRMLPPAEAGLWFLLSTLISLLSLADFGFGQTFIRAVAYTRASEGGMAPAERTAVLATMRHIYDRIGLGVLLIGGTLGTLALLRPVAATQAPGMSWVCWGFVLSVAAVHIRCGMYAAYLQGVERIAPFRRWELLSSAGSILAALVALGVGAGLVGLVLTFHAGLLVNALVNRHLARSGPDRQRWRAPARRDPETWRRVWPAAWRSGLGVLMMFGTVQASGLFYAQVGAVGQVAAYLLALRLVDALMMIARVPFYVQIPGFARLFAAGHESELVSRARSAMASSAWAFALGSLTLGLAGPQALAMIGSETPFVSPPVWWTLALANMLMLAGAMHIQLYTVTNHVVWHISNGISGAVMLALMPPFFAALGLVGLPLATMTGVAVFYLPYAATKARRRFRMAFDTRDVVGWVTPALILGALLAVSVGTQGHW</sequence>
<evidence type="ECO:0000256" key="3">
    <source>
        <dbReference type="ARBA" id="ARBA00022692"/>
    </source>
</evidence>
<dbReference type="PANTHER" id="PTHR30250">
    <property type="entry name" value="PST FAMILY PREDICTED COLANIC ACID TRANSPORTER"/>
    <property type="match status" value="1"/>
</dbReference>
<name>A0A845MAE1_9RHOB</name>
<evidence type="ECO:0000256" key="1">
    <source>
        <dbReference type="ARBA" id="ARBA00004651"/>
    </source>
</evidence>
<dbReference type="GO" id="GO:0005886">
    <property type="term" value="C:plasma membrane"/>
    <property type="evidence" value="ECO:0007669"/>
    <property type="project" value="UniProtKB-SubCell"/>
</dbReference>
<accession>A0A845MAE1</accession>
<dbReference type="EMBL" id="WTUX01000017">
    <property type="protein sequence ID" value="MZR14194.1"/>
    <property type="molecule type" value="Genomic_DNA"/>
</dbReference>
<feature type="transmembrane region" description="Helical" evidence="6">
    <location>
        <begin position="320"/>
        <end position="341"/>
    </location>
</feature>
<feature type="transmembrane region" description="Helical" evidence="6">
    <location>
        <begin position="402"/>
        <end position="421"/>
    </location>
</feature>